<name>A0A4R2CVC5_SHIGR</name>
<dbReference type="PRINTS" id="PR00598">
    <property type="entry name" value="HTHMARR"/>
</dbReference>
<dbReference type="SUPFAM" id="SSF46785">
    <property type="entry name" value="Winged helix' DNA-binding domain"/>
    <property type="match status" value="1"/>
</dbReference>
<dbReference type="PROSITE" id="PS50995">
    <property type="entry name" value="HTH_MARR_2"/>
    <property type="match status" value="1"/>
</dbReference>
<evidence type="ECO:0000313" key="3">
    <source>
        <dbReference type="Proteomes" id="UP000295351"/>
    </source>
</evidence>
<dbReference type="InterPro" id="IPR000835">
    <property type="entry name" value="HTH_MarR-typ"/>
</dbReference>
<dbReference type="PANTHER" id="PTHR33164">
    <property type="entry name" value="TRANSCRIPTIONAL REGULATOR, MARR FAMILY"/>
    <property type="match status" value="1"/>
</dbReference>
<sequence length="215" mass="23426">METPRNPHAITERLREGLSRIGMAMRIDEWNRSKASGLNPTQLAILTLLEGRGADGLGVREIAAHLGVSQPTATDSINALERKACLKKRPEAGDRRAVRVVPTAEGLAILKASDTGDGLAATALGALDDREQEDLLLTLVKMIRRLQVAEAIPVQRMCVTCRHFSPFAHADAARPHHCHFVDAAFGQRDLRVDCRDHDEADPASRAATWDAFQAG</sequence>
<dbReference type="Gene3D" id="1.10.10.10">
    <property type="entry name" value="Winged helix-like DNA-binding domain superfamily/Winged helix DNA-binding domain"/>
    <property type="match status" value="1"/>
</dbReference>
<dbReference type="InterPro" id="IPR011991">
    <property type="entry name" value="ArsR-like_HTH"/>
</dbReference>
<organism evidence="2 3">
    <name type="scientific">Shinella granuli</name>
    <dbReference type="NCBI Taxonomy" id="323621"/>
    <lineage>
        <taxon>Bacteria</taxon>
        <taxon>Pseudomonadati</taxon>
        <taxon>Pseudomonadota</taxon>
        <taxon>Alphaproteobacteria</taxon>
        <taxon>Hyphomicrobiales</taxon>
        <taxon>Rhizobiaceae</taxon>
        <taxon>Shinella</taxon>
    </lineage>
</organism>
<gene>
    <name evidence="2" type="ORF">EV665_10614</name>
</gene>
<feature type="domain" description="HTH marR-type" evidence="1">
    <location>
        <begin position="11"/>
        <end position="144"/>
    </location>
</feature>
<keyword evidence="2" id="KW-0238">DNA-binding</keyword>
<protein>
    <submittedName>
        <fullName evidence="2">DNA-binding MarR family transcriptional regulator</fullName>
    </submittedName>
</protein>
<dbReference type="Pfam" id="PF12802">
    <property type="entry name" value="MarR_2"/>
    <property type="match status" value="1"/>
</dbReference>
<dbReference type="GO" id="GO:0006950">
    <property type="term" value="P:response to stress"/>
    <property type="evidence" value="ECO:0007669"/>
    <property type="project" value="TreeGrafter"/>
</dbReference>
<dbReference type="InterPro" id="IPR039422">
    <property type="entry name" value="MarR/SlyA-like"/>
</dbReference>
<dbReference type="PANTHER" id="PTHR33164:SF89">
    <property type="entry name" value="MARR FAMILY REGULATORY PROTEIN"/>
    <property type="match status" value="1"/>
</dbReference>
<dbReference type="InterPro" id="IPR036388">
    <property type="entry name" value="WH-like_DNA-bd_sf"/>
</dbReference>
<evidence type="ECO:0000259" key="1">
    <source>
        <dbReference type="PROSITE" id="PS50995"/>
    </source>
</evidence>
<comment type="caution">
    <text evidence="2">The sequence shown here is derived from an EMBL/GenBank/DDBJ whole genome shotgun (WGS) entry which is preliminary data.</text>
</comment>
<dbReference type="CDD" id="cd00090">
    <property type="entry name" value="HTH_ARSR"/>
    <property type="match status" value="1"/>
</dbReference>
<dbReference type="Proteomes" id="UP000295351">
    <property type="component" value="Unassembled WGS sequence"/>
</dbReference>
<dbReference type="SMART" id="SM00347">
    <property type="entry name" value="HTH_MARR"/>
    <property type="match status" value="1"/>
</dbReference>
<reference evidence="2 3" key="1">
    <citation type="submission" date="2019-03" db="EMBL/GenBank/DDBJ databases">
        <title>Genomic Encyclopedia of Type Strains, Phase IV (KMG-IV): sequencing the most valuable type-strain genomes for metagenomic binning, comparative biology and taxonomic classification.</title>
        <authorList>
            <person name="Goeker M."/>
        </authorList>
    </citation>
    <scope>NUCLEOTIDE SEQUENCE [LARGE SCALE GENOMIC DNA]</scope>
    <source>
        <strain evidence="2 3">DSM 18401</strain>
    </source>
</reference>
<dbReference type="AlphaFoldDB" id="A0A4R2CVC5"/>
<dbReference type="EMBL" id="SLVX01000006">
    <property type="protein sequence ID" value="TCN45538.1"/>
    <property type="molecule type" value="Genomic_DNA"/>
</dbReference>
<keyword evidence="3" id="KW-1185">Reference proteome</keyword>
<dbReference type="GO" id="GO:0003677">
    <property type="term" value="F:DNA binding"/>
    <property type="evidence" value="ECO:0007669"/>
    <property type="project" value="UniProtKB-KW"/>
</dbReference>
<dbReference type="InterPro" id="IPR036390">
    <property type="entry name" value="WH_DNA-bd_sf"/>
</dbReference>
<dbReference type="GO" id="GO:0003700">
    <property type="term" value="F:DNA-binding transcription factor activity"/>
    <property type="evidence" value="ECO:0007669"/>
    <property type="project" value="InterPro"/>
</dbReference>
<dbReference type="RefSeq" id="WP_133034252.1">
    <property type="nucleotide sequence ID" value="NZ_BAABEI010000012.1"/>
</dbReference>
<accession>A0A4R2CVC5</accession>
<proteinExistence type="predicted"/>
<evidence type="ECO:0000313" key="2">
    <source>
        <dbReference type="EMBL" id="TCN45538.1"/>
    </source>
</evidence>